<comment type="caution">
    <text evidence="1">The sequence shown here is derived from an EMBL/GenBank/DDBJ whole genome shotgun (WGS) entry which is preliminary data.</text>
</comment>
<name>A0ACC2TE91_9FUNG</name>
<accession>A0ACC2TE91</accession>
<reference evidence="1" key="1">
    <citation type="submission" date="2022-04" db="EMBL/GenBank/DDBJ databases">
        <title>Genome of the entomopathogenic fungus Entomophthora muscae.</title>
        <authorList>
            <person name="Elya C."/>
            <person name="Lovett B.R."/>
            <person name="Lee E."/>
            <person name="Macias A.M."/>
            <person name="Hajek A.E."/>
            <person name="De Bivort B.L."/>
            <person name="Kasson M.T."/>
            <person name="De Fine Licht H.H."/>
            <person name="Stajich J.E."/>
        </authorList>
    </citation>
    <scope>NUCLEOTIDE SEQUENCE</scope>
    <source>
        <strain evidence="1">Berkeley</strain>
    </source>
</reference>
<evidence type="ECO:0000313" key="2">
    <source>
        <dbReference type="Proteomes" id="UP001165960"/>
    </source>
</evidence>
<evidence type="ECO:0000313" key="1">
    <source>
        <dbReference type="EMBL" id="KAJ9073009.1"/>
    </source>
</evidence>
<keyword evidence="2" id="KW-1185">Reference proteome</keyword>
<gene>
    <name evidence="1" type="ORF">DSO57_1021082</name>
</gene>
<dbReference type="EMBL" id="QTSX02002941">
    <property type="protein sequence ID" value="KAJ9073009.1"/>
    <property type="molecule type" value="Genomic_DNA"/>
</dbReference>
<protein>
    <submittedName>
        <fullName evidence="1">Uncharacterized protein</fullName>
    </submittedName>
</protein>
<sequence>MLPAKQNKIDLSKLSEEELKAFRMYGKLPSNKNVLVPKFKERKYFDSGDYAMQKAGKSTLPVGIEHPSPESIPHSSPTNAANALSTPAKESISVVKSGESKIANIASALPPSSKN</sequence>
<dbReference type="Proteomes" id="UP001165960">
    <property type="component" value="Unassembled WGS sequence"/>
</dbReference>
<proteinExistence type="predicted"/>
<organism evidence="1 2">
    <name type="scientific">Entomophthora muscae</name>
    <dbReference type="NCBI Taxonomy" id="34485"/>
    <lineage>
        <taxon>Eukaryota</taxon>
        <taxon>Fungi</taxon>
        <taxon>Fungi incertae sedis</taxon>
        <taxon>Zoopagomycota</taxon>
        <taxon>Entomophthoromycotina</taxon>
        <taxon>Entomophthoromycetes</taxon>
        <taxon>Entomophthorales</taxon>
        <taxon>Entomophthoraceae</taxon>
        <taxon>Entomophthora</taxon>
    </lineage>
</organism>